<organism evidence="1 2">
    <name type="scientific">Dentiscutata erythropus</name>
    <dbReference type="NCBI Taxonomy" id="1348616"/>
    <lineage>
        <taxon>Eukaryota</taxon>
        <taxon>Fungi</taxon>
        <taxon>Fungi incertae sedis</taxon>
        <taxon>Mucoromycota</taxon>
        <taxon>Glomeromycotina</taxon>
        <taxon>Glomeromycetes</taxon>
        <taxon>Diversisporales</taxon>
        <taxon>Gigasporaceae</taxon>
        <taxon>Dentiscutata</taxon>
    </lineage>
</organism>
<dbReference type="Proteomes" id="UP000789405">
    <property type="component" value="Unassembled WGS sequence"/>
</dbReference>
<protein>
    <submittedName>
        <fullName evidence="1">23354_t:CDS:1</fullName>
    </submittedName>
</protein>
<gene>
    <name evidence="1" type="ORF">DERYTH_LOCUS27829</name>
</gene>
<dbReference type="AlphaFoldDB" id="A0A9N9KEL6"/>
<dbReference type="OrthoDB" id="10438479at2759"/>
<feature type="non-terminal residue" evidence="1">
    <location>
        <position position="1"/>
    </location>
</feature>
<reference evidence="1" key="1">
    <citation type="submission" date="2021-06" db="EMBL/GenBank/DDBJ databases">
        <authorList>
            <person name="Kallberg Y."/>
            <person name="Tangrot J."/>
            <person name="Rosling A."/>
        </authorList>
    </citation>
    <scope>NUCLEOTIDE SEQUENCE</scope>
    <source>
        <strain evidence="1">MA453B</strain>
    </source>
</reference>
<proteinExistence type="predicted"/>
<name>A0A9N9KEL6_9GLOM</name>
<keyword evidence="2" id="KW-1185">Reference proteome</keyword>
<accession>A0A9N9KEL6</accession>
<sequence length="118" mass="13955">ILSKKMDLIHTSVSSIFLKTHSEIFSLEKSLINSKRYIKQITITNWNLKKESPLESVEFDNIQDKEPQQLDNQILTPFQLENFQKIFAQHTIKESDEEQEINEQLTILLDQQEKDAFF</sequence>
<dbReference type="EMBL" id="CAJVPY010065876">
    <property type="protein sequence ID" value="CAG8825072.1"/>
    <property type="molecule type" value="Genomic_DNA"/>
</dbReference>
<evidence type="ECO:0000313" key="2">
    <source>
        <dbReference type="Proteomes" id="UP000789405"/>
    </source>
</evidence>
<evidence type="ECO:0000313" key="1">
    <source>
        <dbReference type="EMBL" id="CAG8825072.1"/>
    </source>
</evidence>
<comment type="caution">
    <text evidence="1">The sequence shown here is derived from an EMBL/GenBank/DDBJ whole genome shotgun (WGS) entry which is preliminary data.</text>
</comment>